<dbReference type="Proteomes" id="UP000186336">
    <property type="component" value="Chromosome"/>
</dbReference>
<evidence type="ECO:0000313" key="5">
    <source>
        <dbReference type="Proteomes" id="UP000186336"/>
    </source>
</evidence>
<accession>A0A1P8MZU0</accession>
<comment type="subcellular location">
    <subcellularLocation>
        <location evidence="1">Secreted</location>
    </subcellularLocation>
</comment>
<dbReference type="PANTHER" id="PTHR38340">
    <property type="entry name" value="S-LAYER PROTEIN"/>
    <property type="match status" value="1"/>
</dbReference>
<dbReference type="Pfam" id="PF13403">
    <property type="entry name" value="Hint_2"/>
    <property type="match status" value="1"/>
</dbReference>
<dbReference type="SUPFAM" id="SSF51120">
    <property type="entry name" value="beta-Roll"/>
    <property type="match status" value="1"/>
</dbReference>
<reference evidence="4 5" key="1">
    <citation type="submission" date="2017-01" db="EMBL/GenBank/DDBJ databases">
        <title>Complete genome of Tateyamaria omphalii DOK1-4 isolated from seawater in Dokdo.</title>
        <authorList>
            <person name="Kim J.H."/>
            <person name="Chi W.-J."/>
        </authorList>
    </citation>
    <scope>NUCLEOTIDE SEQUENCE [LARGE SCALE GENOMIC DNA]</scope>
    <source>
        <strain evidence="4 5">DOK1-4</strain>
    </source>
</reference>
<dbReference type="Gene3D" id="2.170.16.10">
    <property type="entry name" value="Hedgehog/Intein (Hint) domain"/>
    <property type="match status" value="1"/>
</dbReference>
<dbReference type="PRINTS" id="PR00313">
    <property type="entry name" value="CABNDNGRPT"/>
</dbReference>
<keyword evidence="5" id="KW-1185">Reference proteome</keyword>
<protein>
    <recommendedName>
        <fullName evidence="3">Hedgehog/Intein (Hint) domain-containing protein</fullName>
    </recommendedName>
</protein>
<dbReference type="AlphaFoldDB" id="A0A1P8MZU0"/>
<dbReference type="InterPro" id="IPR001343">
    <property type="entry name" value="Hemolysn_Ca-bd"/>
</dbReference>
<dbReference type="PANTHER" id="PTHR38340:SF1">
    <property type="entry name" value="S-LAYER PROTEIN"/>
    <property type="match status" value="1"/>
</dbReference>
<dbReference type="GO" id="GO:0005509">
    <property type="term" value="F:calcium ion binding"/>
    <property type="evidence" value="ECO:0007669"/>
    <property type="project" value="InterPro"/>
</dbReference>
<dbReference type="InterPro" id="IPR036844">
    <property type="entry name" value="Hint_dom_sf"/>
</dbReference>
<name>A0A1P8MZU0_9RHOB</name>
<dbReference type="STRING" id="299262.BWR18_19200"/>
<sequence>MPVFLEIEEDDITDGAFWASLVIDADSTIDVSDLDDEINVILTANSITFENTDTGVVTTYDDAFLAGGSFSEIVEFVGNDGNSNVSGSVGLNSDGYEGGDGNDTFVDDGALGGALIGGEGDDTLVGGVGSNNIDGGDGEDLLFAGSDGNNLSGGDGDDTLFAQDGAGVLDGGDGDDDIFAGLNTNFVQGGDGTDGLTLPAGSTFTPFFPGSTGGTAVLPNGTSFTYLNIENVAVACFTEGTLIRTPTGDVPIERLEVGDQVTTLDRGAQPVRWMGISVVDGRGAHAPIRFAPGTIGNSRPLSLSPQHRVLLSGWKCELLYGAPEVLCAAKQLCDGDRIARAPCDRVTYYHMMFERHEIVWADGARTESFFVGDHISDADMGPYAELVALFPELAAGGEAAMRTARPCLKFFEAQALI</sequence>
<dbReference type="InterPro" id="IPR006141">
    <property type="entry name" value="Intein_N"/>
</dbReference>
<dbReference type="OrthoDB" id="6305173at2"/>
<dbReference type="SUPFAM" id="SSF51294">
    <property type="entry name" value="Hedgehog/intein (Hint) domain"/>
    <property type="match status" value="1"/>
</dbReference>
<dbReference type="RefSeq" id="WP_076630006.1">
    <property type="nucleotide sequence ID" value="NZ_CP019312.1"/>
</dbReference>
<evidence type="ECO:0000256" key="1">
    <source>
        <dbReference type="ARBA" id="ARBA00004613"/>
    </source>
</evidence>
<dbReference type="Pfam" id="PF00353">
    <property type="entry name" value="HemolysinCabind"/>
    <property type="match status" value="2"/>
</dbReference>
<dbReference type="Gene3D" id="2.160.20.160">
    <property type="match status" value="1"/>
</dbReference>
<dbReference type="GO" id="GO:0005576">
    <property type="term" value="C:extracellular region"/>
    <property type="evidence" value="ECO:0007669"/>
    <property type="project" value="UniProtKB-SubCell"/>
</dbReference>
<evidence type="ECO:0000259" key="3">
    <source>
        <dbReference type="Pfam" id="PF13403"/>
    </source>
</evidence>
<dbReference type="KEGG" id="tom:BWR18_19200"/>
<feature type="domain" description="Hedgehog/Intein (Hint)" evidence="3">
    <location>
        <begin position="236"/>
        <end position="372"/>
    </location>
</feature>
<dbReference type="InterPro" id="IPR050557">
    <property type="entry name" value="RTX_toxin/Mannuronan_C5-epim"/>
</dbReference>
<dbReference type="PROSITE" id="PS50817">
    <property type="entry name" value="INTEIN_N_TER"/>
    <property type="match status" value="1"/>
</dbReference>
<dbReference type="InterPro" id="IPR011049">
    <property type="entry name" value="Serralysin-like_metalloprot_C"/>
</dbReference>
<evidence type="ECO:0000313" key="4">
    <source>
        <dbReference type="EMBL" id="APX13574.1"/>
    </source>
</evidence>
<keyword evidence="2" id="KW-0964">Secreted</keyword>
<dbReference type="InterPro" id="IPR028992">
    <property type="entry name" value="Hedgehog/Intein_dom"/>
</dbReference>
<proteinExistence type="predicted"/>
<evidence type="ECO:0000256" key="2">
    <source>
        <dbReference type="ARBA" id="ARBA00022525"/>
    </source>
</evidence>
<dbReference type="EMBL" id="CP019312">
    <property type="protein sequence ID" value="APX13574.1"/>
    <property type="molecule type" value="Genomic_DNA"/>
</dbReference>
<gene>
    <name evidence="4" type="ORF">BWR18_19200</name>
</gene>
<organism evidence="4 5">
    <name type="scientific">Tateyamaria omphalii</name>
    <dbReference type="NCBI Taxonomy" id="299262"/>
    <lineage>
        <taxon>Bacteria</taxon>
        <taxon>Pseudomonadati</taxon>
        <taxon>Pseudomonadota</taxon>
        <taxon>Alphaproteobacteria</taxon>
        <taxon>Rhodobacterales</taxon>
        <taxon>Roseobacteraceae</taxon>
        <taxon>Tateyamaria</taxon>
    </lineage>
</organism>
<dbReference type="GO" id="GO:0016539">
    <property type="term" value="P:intein-mediated protein splicing"/>
    <property type="evidence" value="ECO:0007669"/>
    <property type="project" value="InterPro"/>
</dbReference>